<feature type="transmembrane region" description="Helical" evidence="6">
    <location>
        <begin position="127"/>
        <end position="145"/>
    </location>
</feature>
<feature type="transmembrane region" description="Helical" evidence="6">
    <location>
        <begin position="269"/>
        <end position="287"/>
    </location>
</feature>
<feature type="transmembrane region" description="Helical" evidence="6">
    <location>
        <begin position="76"/>
        <end position="96"/>
    </location>
</feature>
<dbReference type="GO" id="GO:0005886">
    <property type="term" value="C:plasma membrane"/>
    <property type="evidence" value="ECO:0007669"/>
    <property type="project" value="UniProtKB-SubCell"/>
</dbReference>
<comment type="caution">
    <text evidence="8">The sequence shown here is derived from an EMBL/GenBank/DDBJ whole genome shotgun (WGS) entry which is preliminary data.</text>
</comment>
<dbReference type="PANTHER" id="PTHR32322">
    <property type="entry name" value="INNER MEMBRANE TRANSPORTER"/>
    <property type="match status" value="1"/>
</dbReference>
<name>A0A1F7V192_9BACT</name>
<accession>A0A1F7V192</accession>
<sequence>MPKLKLAVILAMATAVISGTNNFLTKIAVTAVQDPVAFTFLKNAVVGVFLVGIIIAAKKWGEIRRLNRMQAIQLSLIALIGGAIPFILFFTGLTMIPAVNAAFIHKTLFIWVAILAIPYLKERLGSIQIAALLLLLAGNLVMGVPKLKFGTGEMLILAATLLWAVENIIAKKALANLSSLTVAGARMALGSVFIFLVVLAQGNAGQLLALNATQWGWTLLTSVLLLGYVTTWYTALKIAPATLVAALLVPATLITNVLNGIFITHSITLLQIYNGLLLILGTTLIIRGNARFRVHPRVNPPISAPTYD</sequence>
<dbReference type="InterPro" id="IPR050638">
    <property type="entry name" value="AA-Vitamin_Transporters"/>
</dbReference>
<gene>
    <name evidence="8" type="ORF">A3B36_01095</name>
</gene>
<keyword evidence="3 6" id="KW-0812">Transmembrane</keyword>
<proteinExistence type="predicted"/>
<dbReference type="InterPro" id="IPR000620">
    <property type="entry name" value="EamA_dom"/>
</dbReference>
<keyword evidence="4 6" id="KW-1133">Transmembrane helix</keyword>
<comment type="subcellular location">
    <subcellularLocation>
        <location evidence="1">Cell membrane</location>
        <topology evidence="1">Multi-pass membrane protein</topology>
    </subcellularLocation>
</comment>
<keyword evidence="5 6" id="KW-0472">Membrane</keyword>
<evidence type="ECO:0000256" key="6">
    <source>
        <dbReference type="SAM" id="Phobius"/>
    </source>
</evidence>
<evidence type="ECO:0000256" key="4">
    <source>
        <dbReference type="ARBA" id="ARBA00022989"/>
    </source>
</evidence>
<feature type="transmembrane region" description="Helical" evidence="6">
    <location>
        <begin position="182"/>
        <end position="202"/>
    </location>
</feature>
<dbReference type="Proteomes" id="UP000177704">
    <property type="component" value="Unassembled WGS sequence"/>
</dbReference>
<evidence type="ECO:0000256" key="5">
    <source>
        <dbReference type="ARBA" id="ARBA00023136"/>
    </source>
</evidence>
<evidence type="ECO:0000313" key="9">
    <source>
        <dbReference type="Proteomes" id="UP000177704"/>
    </source>
</evidence>
<feature type="transmembrane region" description="Helical" evidence="6">
    <location>
        <begin position="102"/>
        <end position="120"/>
    </location>
</feature>
<evidence type="ECO:0000259" key="7">
    <source>
        <dbReference type="Pfam" id="PF00892"/>
    </source>
</evidence>
<dbReference type="EMBL" id="MGEM01000039">
    <property type="protein sequence ID" value="OGL83774.1"/>
    <property type="molecule type" value="Genomic_DNA"/>
</dbReference>
<dbReference type="PANTHER" id="PTHR32322:SF18">
    <property type="entry name" value="S-ADENOSYLMETHIONINE_S-ADENOSYLHOMOCYSTEINE TRANSPORTER"/>
    <property type="match status" value="1"/>
</dbReference>
<protein>
    <recommendedName>
        <fullName evidence="7">EamA domain-containing protein</fullName>
    </recommendedName>
</protein>
<keyword evidence="2" id="KW-1003">Cell membrane</keyword>
<dbReference type="AlphaFoldDB" id="A0A1F7V192"/>
<feature type="transmembrane region" description="Helical" evidence="6">
    <location>
        <begin position="35"/>
        <end position="56"/>
    </location>
</feature>
<evidence type="ECO:0000256" key="3">
    <source>
        <dbReference type="ARBA" id="ARBA00022692"/>
    </source>
</evidence>
<evidence type="ECO:0000256" key="2">
    <source>
        <dbReference type="ARBA" id="ARBA00022475"/>
    </source>
</evidence>
<dbReference type="Pfam" id="PF00892">
    <property type="entry name" value="EamA"/>
    <property type="match status" value="2"/>
</dbReference>
<organism evidence="8 9">
    <name type="scientific">Candidatus Uhrbacteria bacterium RIFCSPLOWO2_01_FULL_55_36</name>
    <dbReference type="NCBI Taxonomy" id="1802404"/>
    <lineage>
        <taxon>Bacteria</taxon>
        <taxon>Candidatus Uhriibacteriota</taxon>
    </lineage>
</organism>
<feature type="domain" description="EamA" evidence="7">
    <location>
        <begin position="6"/>
        <end position="142"/>
    </location>
</feature>
<evidence type="ECO:0000256" key="1">
    <source>
        <dbReference type="ARBA" id="ARBA00004651"/>
    </source>
</evidence>
<feature type="transmembrane region" description="Helical" evidence="6">
    <location>
        <begin position="151"/>
        <end position="170"/>
    </location>
</feature>
<dbReference type="SUPFAM" id="SSF103481">
    <property type="entry name" value="Multidrug resistance efflux transporter EmrE"/>
    <property type="match status" value="1"/>
</dbReference>
<feature type="domain" description="EamA" evidence="7">
    <location>
        <begin position="151"/>
        <end position="286"/>
    </location>
</feature>
<feature type="transmembrane region" description="Helical" evidence="6">
    <location>
        <begin position="214"/>
        <end position="236"/>
    </location>
</feature>
<reference evidence="8 9" key="1">
    <citation type="journal article" date="2016" name="Nat. Commun.">
        <title>Thousands of microbial genomes shed light on interconnected biogeochemical processes in an aquifer system.</title>
        <authorList>
            <person name="Anantharaman K."/>
            <person name="Brown C.T."/>
            <person name="Hug L.A."/>
            <person name="Sharon I."/>
            <person name="Castelle C.J."/>
            <person name="Probst A.J."/>
            <person name="Thomas B.C."/>
            <person name="Singh A."/>
            <person name="Wilkins M.J."/>
            <person name="Karaoz U."/>
            <person name="Brodie E.L."/>
            <person name="Williams K.H."/>
            <person name="Hubbard S.S."/>
            <person name="Banfield J.F."/>
        </authorList>
    </citation>
    <scope>NUCLEOTIDE SEQUENCE [LARGE SCALE GENOMIC DNA]</scope>
</reference>
<feature type="transmembrane region" description="Helical" evidence="6">
    <location>
        <begin position="243"/>
        <end position="263"/>
    </location>
</feature>
<evidence type="ECO:0000313" key="8">
    <source>
        <dbReference type="EMBL" id="OGL83774.1"/>
    </source>
</evidence>
<dbReference type="InterPro" id="IPR037185">
    <property type="entry name" value="EmrE-like"/>
</dbReference>